<dbReference type="PANTHER" id="PTHR42683">
    <property type="entry name" value="ALDEHYDE REDUCTASE"/>
    <property type="match status" value="1"/>
</dbReference>
<dbReference type="InterPro" id="IPR013149">
    <property type="entry name" value="ADH-like_C"/>
</dbReference>
<dbReference type="GO" id="GO:0008270">
    <property type="term" value="F:zinc ion binding"/>
    <property type="evidence" value="ECO:0007669"/>
    <property type="project" value="InterPro"/>
</dbReference>
<dbReference type="EMBL" id="WIGN01000611">
    <property type="protein sequence ID" value="KAF6787093.1"/>
    <property type="molecule type" value="Genomic_DNA"/>
</dbReference>
<dbReference type="Gene3D" id="3.90.180.10">
    <property type="entry name" value="Medium-chain alcohol dehydrogenases, catalytic domain"/>
    <property type="match status" value="1"/>
</dbReference>
<dbReference type="InterPro" id="IPR002328">
    <property type="entry name" value="ADH_Zn_CS"/>
</dbReference>
<protein>
    <submittedName>
        <fullName evidence="7">Alcohol dehydrogenase</fullName>
    </submittedName>
</protein>
<comment type="caution">
    <text evidence="7">The sequence shown here is derived from an EMBL/GenBank/DDBJ whole genome shotgun (WGS) entry which is preliminary data.</text>
</comment>
<keyword evidence="3 5" id="KW-0862">Zinc</keyword>
<dbReference type="Pfam" id="PF08240">
    <property type="entry name" value="ADH_N"/>
    <property type="match status" value="1"/>
</dbReference>
<keyword evidence="4" id="KW-0560">Oxidoreductase</keyword>
<dbReference type="Gene3D" id="3.40.50.720">
    <property type="entry name" value="NAD(P)-binding Rossmann-like Domain"/>
    <property type="match status" value="1"/>
</dbReference>
<dbReference type="GO" id="GO:0016616">
    <property type="term" value="F:oxidoreductase activity, acting on the CH-OH group of donors, NAD or NADP as acceptor"/>
    <property type="evidence" value="ECO:0007669"/>
    <property type="project" value="InterPro"/>
</dbReference>
<dbReference type="InterPro" id="IPR011032">
    <property type="entry name" value="GroES-like_sf"/>
</dbReference>
<dbReference type="CDD" id="cd05283">
    <property type="entry name" value="CAD1"/>
    <property type="match status" value="1"/>
</dbReference>
<feature type="domain" description="Enoyl reductase (ER)" evidence="6">
    <location>
        <begin position="10"/>
        <end position="329"/>
    </location>
</feature>
<dbReference type="SMART" id="SM00829">
    <property type="entry name" value="PKS_ER"/>
    <property type="match status" value="1"/>
</dbReference>
<dbReference type="SUPFAM" id="SSF50129">
    <property type="entry name" value="GroES-like"/>
    <property type="match status" value="1"/>
</dbReference>
<evidence type="ECO:0000256" key="2">
    <source>
        <dbReference type="ARBA" id="ARBA00022723"/>
    </source>
</evidence>
<reference evidence="7 8" key="1">
    <citation type="journal article" date="2020" name="Phytopathology">
        <title>Genome Sequence Resources of Colletotrichum truncatum, C. plurivorum, C. musicola, and C. sojae: Four Species Pathogenic to Soybean (Glycine max).</title>
        <authorList>
            <person name="Rogerio F."/>
            <person name="Boufleur T.R."/>
            <person name="Ciampi-Guillardi M."/>
            <person name="Sukno S.A."/>
            <person name="Thon M.R."/>
            <person name="Massola Junior N.S."/>
            <person name="Baroncelli R."/>
        </authorList>
    </citation>
    <scope>NUCLEOTIDE SEQUENCE [LARGE SCALE GENOMIC DNA]</scope>
    <source>
        <strain evidence="7 8">LFN0009</strain>
    </source>
</reference>
<dbReference type="Pfam" id="PF00107">
    <property type="entry name" value="ADH_zinc_N"/>
    <property type="match status" value="1"/>
</dbReference>
<evidence type="ECO:0000313" key="7">
    <source>
        <dbReference type="EMBL" id="KAF6787093.1"/>
    </source>
</evidence>
<dbReference type="InterPro" id="IPR020843">
    <property type="entry name" value="ER"/>
</dbReference>
<proteinExistence type="inferred from homology"/>
<keyword evidence="2 5" id="KW-0479">Metal-binding</keyword>
<dbReference type="InterPro" id="IPR013154">
    <property type="entry name" value="ADH-like_N"/>
</dbReference>
<name>A0A8H6IMV2_9PEZI</name>
<dbReference type="PROSITE" id="PS00059">
    <property type="entry name" value="ADH_ZINC"/>
    <property type="match status" value="1"/>
</dbReference>
<dbReference type="InterPro" id="IPR047109">
    <property type="entry name" value="CAD-like"/>
</dbReference>
<organism evidence="7 8">
    <name type="scientific">Colletotrichum sojae</name>
    <dbReference type="NCBI Taxonomy" id="2175907"/>
    <lineage>
        <taxon>Eukaryota</taxon>
        <taxon>Fungi</taxon>
        <taxon>Dikarya</taxon>
        <taxon>Ascomycota</taxon>
        <taxon>Pezizomycotina</taxon>
        <taxon>Sordariomycetes</taxon>
        <taxon>Hypocreomycetidae</taxon>
        <taxon>Glomerellales</taxon>
        <taxon>Glomerellaceae</taxon>
        <taxon>Colletotrichum</taxon>
        <taxon>Colletotrichum orchidearum species complex</taxon>
    </lineage>
</organism>
<evidence type="ECO:0000256" key="1">
    <source>
        <dbReference type="ARBA" id="ARBA00001947"/>
    </source>
</evidence>
<sequence>MYSFTVYKGSSDGSIKKAATKKPELTGDQVLVVVTASGLCGTDVHYRAQDMVLGHEGVGIVDSIGPAVRQLKKGDRVGWGYEHDSCGLCELCQSGRETFCASRSMYGFADHDQGSFASGAVWKESFLFKIPDSLTDAEAAPLMCAGATVFSALNMLADSPIARVGVIGIGGLGHLAIQFAAKMGCDVAVFSGTEAKRSEAIKLGARSFYATKDQKTLDIGNKKLDILLVTSSMPPEWNLYIPLLSPGATVFPLMIVMGDFSIPYQALISMGLRVQGAMVASRVVQKQMLDFAARNNVKPVVETFPMSQEGIAEAFAKLTNGQMRYRGVLLPSKGCNVMH</sequence>
<accession>A0A8H6IMV2</accession>
<dbReference type="SUPFAM" id="SSF51735">
    <property type="entry name" value="NAD(P)-binding Rossmann-fold domains"/>
    <property type="match status" value="1"/>
</dbReference>
<evidence type="ECO:0000313" key="8">
    <source>
        <dbReference type="Proteomes" id="UP000652219"/>
    </source>
</evidence>
<evidence type="ECO:0000256" key="5">
    <source>
        <dbReference type="RuleBase" id="RU361277"/>
    </source>
</evidence>
<gene>
    <name evidence="7" type="ORF">CSOJ01_15290</name>
</gene>
<keyword evidence="8" id="KW-1185">Reference proteome</keyword>
<dbReference type="AlphaFoldDB" id="A0A8H6IMV2"/>
<dbReference type="Proteomes" id="UP000652219">
    <property type="component" value="Unassembled WGS sequence"/>
</dbReference>
<comment type="cofactor">
    <cofactor evidence="1 5">
        <name>Zn(2+)</name>
        <dbReference type="ChEBI" id="CHEBI:29105"/>
    </cofactor>
</comment>
<comment type="similarity">
    <text evidence="5">Belongs to the zinc-containing alcohol dehydrogenase family.</text>
</comment>
<evidence type="ECO:0000256" key="3">
    <source>
        <dbReference type="ARBA" id="ARBA00022833"/>
    </source>
</evidence>
<evidence type="ECO:0000259" key="6">
    <source>
        <dbReference type="SMART" id="SM00829"/>
    </source>
</evidence>
<dbReference type="FunFam" id="3.40.50.720:FF:000022">
    <property type="entry name" value="Cinnamyl alcohol dehydrogenase"/>
    <property type="match status" value="1"/>
</dbReference>
<evidence type="ECO:0000256" key="4">
    <source>
        <dbReference type="ARBA" id="ARBA00023002"/>
    </source>
</evidence>
<dbReference type="InterPro" id="IPR036291">
    <property type="entry name" value="NAD(P)-bd_dom_sf"/>
</dbReference>